<evidence type="ECO:0000313" key="1">
    <source>
        <dbReference type="EMBL" id="PWZ38677.1"/>
    </source>
</evidence>
<sequence length="138" mass="15654">MLVTSLLCNNFGKGYVHCPPSNVDITLHVYTFKFKREHELRPAQVNAAEAAAQLKLGEQMGMKREQERKKGCTTGTVYDTFCSPFSCLKKNDMLDVTLWLFMMKKMKKTVDIDNSQQPLSEGPGELVPKVTMEVCSWD</sequence>
<protein>
    <submittedName>
        <fullName evidence="1">Uncharacterized protein</fullName>
    </submittedName>
</protein>
<evidence type="ECO:0000313" key="2">
    <source>
        <dbReference type="Proteomes" id="UP000251960"/>
    </source>
</evidence>
<name>A0A3L6FUX7_MAIZE</name>
<dbReference type="EMBL" id="NCVQ01000003">
    <property type="protein sequence ID" value="PWZ38677.1"/>
    <property type="molecule type" value="Genomic_DNA"/>
</dbReference>
<organism evidence="1 2">
    <name type="scientific">Zea mays</name>
    <name type="common">Maize</name>
    <dbReference type="NCBI Taxonomy" id="4577"/>
    <lineage>
        <taxon>Eukaryota</taxon>
        <taxon>Viridiplantae</taxon>
        <taxon>Streptophyta</taxon>
        <taxon>Embryophyta</taxon>
        <taxon>Tracheophyta</taxon>
        <taxon>Spermatophyta</taxon>
        <taxon>Magnoliopsida</taxon>
        <taxon>Liliopsida</taxon>
        <taxon>Poales</taxon>
        <taxon>Poaceae</taxon>
        <taxon>PACMAD clade</taxon>
        <taxon>Panicoideae</taxon>
        <taxon>Andropogonodae</taxon>
        <taxon>Andropogoneae</taxon>
        <taxon>Tripsacinae</taxon>
        <taxon>Zea</taxon>
    </lineage>
</organism>
<proteinExistence type="predicted"/>
<comment type="caution">
    <text evidence="1">The sequence shown here is derived from an EMBL/GenBank/DDBJ whole genome shotgun (WGS) entry which is preliminary data.</text>
</comment>
<reference evidence="1 2" key="1">
    <citation type="journal article" date="2018" name="Nat. Genet.">
        <title>Extensive intraspecific gene order and gene structural variations between Mo17 and other maize genomes.</title>
        <authorList>
            <person name="Sun S."/>
            <person name="Zhou Y."/>
            <person name="Chen J."/>
            <person name="Shi J."/>
            <person name="Zhao H."/>
            <person name="Zhao H."/>
            <person name="Song W."/>
            <person name="Zhang M."/>
            <person name="Cui Y."/>
            <person name="Dong X."/>
            <person name="Liu H."/>
            <person name="Ma X."/>
            <person name="Jiao Y."/>
            <person name="Wang B."/>
            <person name="Wei X."/>
            <person name="Stein J.C."/>
            <person name="Glaubitz J.C."/>
            <person name="Lu F."/>
            <person name="Yu G."/>
            <person name="Liang C."/>
            <person name="Fengler K."/>
            <person name="Li B."/>
            <person name="Rafalski A."/>
            <person name="Schnable P.S."/>
            <person name="Ware D.H."/>
            <person name="Buckler E.S."/>
            <person name="Lai J."/>
        </authorList>
    </citation>
    <scope>NUCLEOTIDE SEQUENCE [LARGE SCALE GENOMIC DNA]</scope>
    <source>
        <strain evidence="2">cv. Missouri 17</strain>
        <tissue evidence="1">Seedling</tissue>
    </source>
</reference>
<gene>
    <name evidence="1" type="ORF">Zm00014a_044435</name>
</gene>
<dbReference type="Proteomes" id="UP000251960">
    <property type="component" value="Chromosome 2"/>
</dbReference>
<dbReference type="AlphaFoldDB" id="A0A3L6FUX7"/>
<accession>A0A3L6FUX7</accession>